<proteinExistence type="predicted"/>
<evidence type="ECO:0000313" key="2">
    <source>
        <dbReference type="EMBL" id="CAG5897377.1"/>
    </source>
</evidence>
<dbReference type="OrthoDB" id="8962696at2759"/>
<dbReference type="GO" id="GO:0016020">
    <property type="term" value="C:membrane"/>
    <property type="evidence" value="ECO:0007669"/>
    <property type="project" value="InterPro"/>
</dbReference>
<dbReference type="AlphaFoldDB" id="A0A8S4AX60"/>
<organism evidence="2 3">
    <name type="scientific">Menidia menidia</name>
    <name type="common">Atlantic silverside</name>
    <dbReference type="NCBI Taxonomy" id="238744"/>
    <lineage>
        <taxon>Eukaryota</taxon>
        <taxon>Metazoa</taxon>
        <taxon>Chordata</taxon>
        <taxon>Craniata</taxon>
        <taxon>Vertebrata</taxon>
        <taxon>Euteleostomi</taxon>
        <taxon>Actinopterygii</taxon>
        <taxon>Neopterygii</taxon>
        <taxon>Teleostei</taxon>
        <taxon>Neoteleostei</taxon>
        <taxon>Acanthomorphata</taxon>
        <taxon>Ovalentaria</taxon>
        <taxon>Atherinomorphae</taxon>
        <taxon>Atheriniformes</taxon>
        <taxon>Atherinopsidae</taxon>
        <taxon>Menidiinae</taxon>
        <taxon>Menidia</taxon>
    </lineage>
</organism>
<evidence type="ECO:0000313" key="3">
    <source>
        <dbReference type="Proteomes" id="UP000677803"/>
    </source>
</evidence>
<feature type="region of interest" description="Disordered" evidence="1">
    <location>
        <begin position="305"/>
        <end position="369"/>
    </location>
</feature>
<protein>
    <submittedName>
        <fullName evidence="2">(Atlantic silverside) hypothetical protein</fullName>
    </submittedName>
</protein>
<keyword evidence="3" id="KW-1185">Reference proteome</keyword>
<sequence length="369" mass="39014">MCDPSVKLIDICVRGPGRRARISLNRCELPPPIKAFLTGTDVVTVAEKSRFNRDCLKCGHGNNTCSAGANKATQGGCEVIQQMAQMMFQDSGQDGRSVLGMLAVQVERDPKTGVSVVRSVAPMSPPGGAPNAATIFDDGRKSIHAVGGSVGQPSSEELGQILSAIDGVGMKVLLDDVTVNPNEAKMVKTGPFLEEKVLSFSSHDAVSKEEYVQKESSGCDSSEAKMTIEKCSLRVEDKADEVMMVVRDTAGKMHNIEGQRLEEDPVTLLFLGYADGTAENGPTQEEQECTPIVERVIITEDGEEHVLGPEGSDSPRPGPPQEAEPGAGNGSREEPSSNIPGAGSGAGVKAEGQEGDKGKRKPCRCCSIM</sequence>
<dbReference type="EMBL" id="CAJRST010008890">
    <property type="protein sequence ID" value="CAG5897377.1"/>
    <property type="molecule type" value="Genomic_DNA"/>
</dbReference>
<gene>
    <name evidence="2" type="ORF">MMEN_LOCUS8437</name>
</gene>
<evidence type="ECO:0000256" key="1">
    <source>
        <dbReference type="SAM" id="MobiDB-lite"/>
    </source>
</evidence>
<accession>A0A8S4AX60</accession>
<dbReference type="Proteomes" id="UP000677803">
    <property type="component" value="Unassembled WGS sequence"/>
</dbReference>
<reference evidence="2" key="1">
    <citation type="submission" date="2021-05" db="EMBL/GenBank/DDBJ databases">
        <authorList>
            <person name="Tigano A."/>
        </authorList>
    </citation>
    <scope>NUCLEOTIDE SEQUENCE</scope>
</reference>
<dbReference type="GO" id="GO:0008360">
    <property type="term" value="P:regulation of cell shape"/>
    <property type="evidence" value="ECO:0007669"/>
    <property type="project" value="InterPro"/>
</dbReference>
<name>A0A8S4AX60_9TELE</name>
<comment type="caution">
    <text evidence="2">The sequence shown here is derived from an EMBL/GenBank/DDBJ whole genome shotgun (WGS) entry which is preliminary data.</text>
</comment>